<evidence type="ECO:0000256" key="1">
    <source>
        <dbReference type="SAM" id="MobiDB-lite"/>
    </source>
</evidence>
<dbReference type="AlphaFoldDB" id="A0AAN6E317"/>
<name>A0AAN6E317_9EURO</name>
<reference evidence="3" key="1">
    <citation type="journal article" date="2022" name="bioRxiv">
        <title>Deciphering the potential niche of two novel black yeast fungi from a biological soil crust based on their genomes, phenotypes, and melanin regulation.</title>
        <authorList>
            <consortium name="DOE Joint Genome Institute"/>
            <person name="Carr E.C."/>
            <person name="Barton Q."/>
            <person name="Grambo S."/>
            <person name="Sullivan M."/>
            <person name="Renfro C.M."/>
            <person name="Kuo A."/>
            <person name="Pangilinan J."/>
            <person name="Lipzen A."/>
            <person name="Keymanesh K."/>
            <person name="Savage E."/>
            <person name="Barry K."/>
            <person name="Grigoriev I.V."/>
            <person name="Riekhof W.R."/>
            <person name="Harris S.S."/>
        </authorList>
    </citation>
    <scope>NUCLEOTIDE SEQUENCE</scope>
    <source>
        <strain evidence="3">JF 03-4F</strain>
    </source>
</reference>
<protein>
    <submittedName>
        <fullName evidence="3">Uncharacterized protein</fullName>
    </submittedName>
</protein>
<feature type="region of interest" description="Disordered" evidence="1">
    <location>
        <begin position="1"/>
        <end position="28"/>
    </location>
</feature>
<proteinExistence type="predicted"/>
<organism evidence="3 4">
    <name type="scientific">Exophiala viscosa</name>
    <dbReference type="NCBI Taxonomy" id="2486360"/>
    <lineage>
        <taxon>Eukaryota</taxon>
        <taxon>Fungi</taxon>
        <taxon>Dikarya</taxon>
        <taxon>Ascomycota</taxon>
        <taxon>Pezizomycotina</taxon>
        <taxon>Eurotiomycetes</taxon>
        <taxon>Chaetothyriomycetidae</taxon>
        <taxon>Chaetothyriales</taxon>
        <taxon>Herpotrichiellaceae</taxon>
        <taxon>Exophiala</taxon>
    </lineage>
</organism>
<keyword evidence="2" id="KW-0472">Membrane</keyword>
<feature type="transmembrane region" description="Helical" evidence="2">
    <location>
        <begin position="178"/>
        <end position="201"/>
    </location>
</feature>
<evidence type="ECO:0000256" key="2">
    <source>
        <dbReference type="SAM" id="Phobius"/>
    </source>
</evidence>
<accession>A0AAN6E317</accession>
<feature type="compositionally biased region" description="Polar residues" evidence="1">
    <location>
        <begin position="14"/>
        <end position="28"/>
    </location>
</feature>
<dbReference type="Proteomes" id="UP001203852">
    <property type="component" value="Unassembled WGS sequence"/>
</dbReference>
<keyword evidence="2" id="KW-1133">Transmembrane helix</keyword>
<sequence>MQFRRRKVSRSPFGPQNNDRASNPTMATLPPTNHHQWGPFRLRPLSFLSFCCFSSLLLGFAVLWVRGSQGLQLGQSGFVLPSLHLQDFPPRATFSHSSPPLPPLNIVAVQDPSAGRQTESLHVPVEAPFVSCSWPSSSHFAGTVLVSKPPARLLTITTITQLLPPPRLLFDIQTHMLMPSYCYFLIIKIIMSVPSSFLVIVD</sequence>
<evidence type="ECO:0000313" key="4">
    <source>
        <dbReference type="Proteomes" id="UP001203852"/>
    </source>
</evidence>
<dbReference type="EMBL" id="MU404351">
    <property type="protein sequence ID" value="KAI1616174.1"/>
    <property type="molecule type" value="Genomic_DNA"/>
</dbReference>
<keyword evidence="4" id="KW-1185">Reference proteome</keyword>
<evidence type="ECO:0000313" key="3">
    <source>
        <dbReference type="EMBL" id="KAI1616174.1"/>
    </source>
</evidence>
<feature type="transmembrane region" description="Helical" evidence="2">
    <location>
        <begin position="45"/>
        <end position="65"/>
    </location>
</feature>
<comment type="caution">
    <text evidence="3">The sequence shown here is derived from an EMBL/GenBank/DDBJ whole genome shotgun (WGS) entry which is preliminary data.</text>
</comment>
<keyword evidence="2" id="KW-0812">Transmembrane</keyword>
<gene>
    <name evidence="3" type="ORF">EDD36DRAFT_125350</name>
</gene>